<keyword evidence="2" id="KW-1185">Reference proteome</keyword>
<proteinExistence type="predicted"/>
<accession>A0ACB8Y3J7</accession>
<dbReference type="Proteomes" id="UP001055879">
    <property type="component" value="Linkage Group LG14"/>
</dbReference>
<dbReference type="EMBL" id="CM042060">
    <property type="protein sequence ID" value="KAI3678362.1"/>
    <property type="molecule type" value="Genomic_DNA"/>
</dbReference>
<name>A0ACB8Y3J7_ARCLA</name>
<gene>
    <name evidence="1" type="ORF">L6452_37650</name>
</gene>
<sequence length="86" mass="9524">MSFATSALAEAYVIRKHHQEKMKKTTLNAHGTTKQSILDNGDHTSTTIGCFPNFFKKIHPHGTSSTVPATIRSLLNRLLLSNADHH</sequence>
<reference evidence="2" key="1">
    <citation type="journal article" date="2022" name="Mol. Ecol. Resour.">
        <title>The genomes of chicory, endive, great burdock and yacon provide insights into Asteraceae palaeo-polyploidization history and plant inulin production.</title>
        <authorList>
            <person name="Fan W."/>
            <person name="Wang S."/>
            <person name="Wang H."/>
            <person name="Wang A."/>
            <person name="Jiang F."/>
            <person name="Liu H."/>
            <person name="Zhao H."/>
            <person name="Xu D."/>
            <person name="Zhang Y."/>
        </authorList>
    </citation>
    <scope>NUCLEOTIDE SEQUENCE [LARGE SCALE GENOMIC DNA]</scope>
    <source>
        <strain evidence="2">cv. Niubang</strain>
    </source>
</reference>
<protein>
    <submittedName>
        <fullName evidence="1">Uncharacterized protein</fullName>
    </submittedName>
</protein>
<evidence type="ECO:0000313" key="2">
    <source>
        <dbReference type="Proteomes" id="UP001055879"/>
    </source>
</evidence>
<evidence type="ECO:0000313" key="1">
    <source>
        <dbReference type="EMBL" id="KAI3678362.1"/>
    </source>
</evidence>
<organism evidence="1 2">
    <name type="scientific">Arctium lappa</name>
    <name type="common">Greater burdock</name>
    <name type="synonym">Lappa major</name>
    <dbReference type="NCBI Taxonomy" id="4217"/>
    <lineage>
        <taxon>Eukaryota</taxon>
        <taxon>Viridiplantae</taxon>
        <taxon>Streptophyta</taxon>
        <taxon>Embryophyta</taxon>
        <taxon>Tracheophyta</taxon>
        <taxon>Spermatophyta</taxon>
        <taxon>Magnoliopsida</taxon>
        <taxon>eudicotyledons</taxon>
        <taxon>Gunneridae</taxon>
        <taxon>Pentapetalae</taxon>
        <taxon>asterids</taxon>
        <taxon>campanulids</taxon>
        <taxon>Asterales</taxon>
        <taxon>Asteraceae</taxon>
        <taxon>Carduoideae</taxon>
        <taxon>Cardueae</taxon>
        <taxon>Arctiinae</taxon>
        <taxon>Arctium</taxon>
    </lineage>
</organism>
<reference evidence="1 2" key="2">
    <citation type="journal article" date="2022" name="Mol. Ecol. Resour.">
        <title>The genomes of chicory, endive, great burdock and yacon provide insights into Asteraceae paleo-polyploidization history and plant inulin production.</title>
        <authorList>
            <person name="Fan W."/>
            <person name="Wang S."/>
            <person name="Wang H."/>
            <person name="Wang A."/>
            <person name="Jiang F."/>
            <person name="Liu H."/>
            <person name="Zhao H."/>
            <person name="Xu D."/>
            <person name="Zhang Y."/>
        </authorList>
    </citation>
    <scope>NUCLEOTIDE SEQUENCE [LARGE SCALE GENOMIC DNA]</scope>
    <source>
        <strain evidence="2">cv. Niubang</strain>
    </source>
</reference>
<comment type="caution">
    <text evidence="1">The sequence shown here is derived from an EMBL/GenBank/DDBJ whole genome shotgun (WGS) entry which is preliminary data.</text>
</comment>